<dbReference type="RefSeq" id="WP_107035051.1">
    <property type="nucleotide sequence ID" value="NZ_CAONGC010000009.1"/>
</dbReference>
<evidence type="ECO:0000259" key="1">
    <source>
        <dbReference type="Pfam" id="PF11738"/>
    </source>
</evidence>
<proteinExistence type="predicted"/>
<evidence type="ECO:0000313" key="3">
    <source>
        <dbReference type="Proteomes" id="UP000244925"/>
    </source>
</evidence>
<sequence>MNFFRHLVIPALAAVATGCGHRSAAPATDPSAYMPLDSIALADSVSRDGSQASVNIRLVYPVGGDAAADSIRQWIADVMSAASAGEYGPTAFTASGAESVPSVAREVADSLLAMSARDFASMRSEMPDRDMSYTFDYSADTVAVTPGYATFSFSGYTYQGGAHGSAYVIPALFALPSGRQITWDSLIAPGKQTQLLDMIRRALMEQYFEVSTTEALADMLLVSPSEIQLPAAGPALTPRGLEVIYQQYEIAPYAAGMPSCTIPMDDLRPLLDPSLHL</sequence>
<protein>
    <submittedName>
        <fullName evidence="2">DUF3298 domain-containing protein</fullName>
    </submittedName>
</protein>
<dbReference type="GeneID" id="93425258"/>
<dbReference type="InterPro" id="IPR037126">
    <property type="entry name" value="PdaC/RsiV-like_sf"/>
</dbReference>
<reference evidence="3" key="1">
    <citation type="submission" date="2018-02" db="EMBL/GenBank/DDBJ databases">
        <authorList>
            <person name="Clavel T."/>
            <person name="Strowig T."/>
        </authorList>
    </citation>
    <scope>NUCLEOTIDE SEQUENCE [LARGE SCALE GENOMIC DNA]</scope>
    <source>
        <strain evidence="3">DSM 100764</strain>
    </source>
</reference>
<dbReference type="Gene3D" id="3.30.565.40">
    <property type="entry name" value="Fervidobacterium nodosum Rt17-B1 like"/>
    <property type="match status" value="1"/>
</dbReference>
<dbReference type="AlphaFoldDB" id="A0A2V1J1P3"/>
<organism evidence="2 3">
    <name type="scientific">Paramuribaculum intestinale</name>
    <dbReference type="NCBI Taxonomy" id="2094151"/>
    <lineage>
        <taxon>Bacteria</taxon>
        <taxon>Pseudomonadati</taxon>
        <taxon>Bacteroidota</taxon>
        <taxon>Bacteroidia</taxon>
        <taxon>Bacteroidales</taxon>
        <taxon>Muribaculaceae</taxon>
        <taxon>Paramuribaculum</taxon>
    </lineage>
</organism>
<dbReference type="InterPro" id="IPR021729">
    <property type="entry name" value="DUF3298"/>
</dbReference>
<accession>A0A2V1J1P3</accession>
<dbReference type="Proteomes" id="UP000244925">
    <property type="component" value="Unassembled WGS sequence"/>
</dbReference>
<dbReference type="EMBL" id="PUBV01000002">
    <property type="protein sequence ID" value="PWB09430.1"/>
    <property type="molecule type" value="Genomic_DNA"/>
</dbReference>
<comment type="caution">
    <text evidence="2">The sequence shown here is derived from an EMBL/GenBank/DDBJ whole genome shotgun (WGS) entry which is preliminary data.</text>
</comment>
<dbReference type="PROSITE" id="PS51257">
    <property type="entry name" value="PROKAR_LIPOPROTEIN"/>
    <property type="match status" value="1"/>
</dbReference>
<dbReference type="Gene3D" id="3.90.640.20">
    <property type="entry name" value="Heat-shock cognate protein, ATPase"/>
    <property type="match status" value="1"/>
</dbReference>
<feature type="domain" description="DUF3298" evidence="1">
    <location>
        <begin position="185"/>
        <end position="264"/>
    </location>
</feature>
<keyword evidence="3" id="KW-1185">Reference proteome</keyword>
<dbReference type="Pfam" id="PF11738">
    <property type="entry name" value="DUF3298"/>
    <property type="match status" value="1"/>
</dbReference>
<gene>
    <name evidence="2" type="ORF">C5O25_01995</name>
</gene>
<evidence type="ECO:0000313" key="2">
    <source>
        <dbReference type="EMBL" id="PWB09430.1"/>
    </source>
</evidence>
<name>A0A2V1J1P3_9BACT</name>